<dbReference type="GO" id="GO:0033192">
    <property type="term" value="F:calmodulin-dependent protein phosphatase activity"/>
    <property type="evidence" value="ECO:0007669"/>
    <property type="project" value="InterPro"/>
</dbReference>
<dbReference type="InterPro" id="IPR029052">
    <property type="entry name" value="Metallo-depent_PP-like"/>
</dbReference>
<dbReference type="Gene3D" id="3.60.21.10">
    <property type="match status" value="1"/>
</dbReference>
<dbReference type="GO" id="GO:0097720">
    <property type="term" value="P:calcineurin-mediated signaling"/>
    <property type="evidence" value="ECO:0007669"/>
    <property type="project" value="InterPro"/>
</dbReference>
<reference evidence="2" key="1">
    <citation type="journal article" date="2012" name="Nat. Genet.">
        <title>Whole-genome sequence of Schistosoma haematobium.</title>
        <authorList>
            <person name="Young N.D."/>
            <person name="Jex A.R."/>
            <person name="Li B."/>
            <person name="Liu S."/>
            <person name="Yang L."/>
            <person name="Xiong Z."/>
            <person name="Li Y."/>
            <person name="Cantacessi C."/>
            <person name="Hall R.S."/>
            <person name="Xu X."/>
            <person name="Chen F."/>
            <person name="Wu X."/>
            <person name="Zerlotini A."/>
            <person name="Oliveira G."/>
            <person name="Hofmann A."/>
            <person name="Zhang G."/>
            <person name="Fang X."/>
            <person name="Kang Y."/>
            <person name="Campbell B.E."/>
            <person name="Loukas A."/>
            <person name="Ranganathan S."/>
            <person name="Rollinson D."/>
            <person name="Rinaldi G."/>
            <person name="Brindley P.J."/>
            <person name="Yang H."/>
            <person name="Wang J."/>
            <person name="Wang J."/>
            <person name="Gasser R.B."/>
        </authorList>
    </citation>
    <scope>NUCLEOTIDE SEQUENCE</scope>
</reference>
<dbReference type="GeneID" id="24596437"/>
<proteinExistence type="predicted"/>
<reference evidence="2" key="2">
    <citation type="journal article" date="2019" name="Gigascience">
        <title>High-quality Schistosoma haematobium genome achieved by single-molecule and long-range sequencing.</title>
        <authorList>
            <person name="Stroehlein A.J."/>
            <person name="Korhonen P.K."/>
            <person name="Chong T.M."/>
            <person name="Lim Y.L."/>
            <person name="Chan K.G."/>
            <person name="Webster B."/>
            <person name="Rollinson D."/>
            <person name="Brindley P.J."/>
            <person name="Gasser R.B."/>
            <person name="Young N.D."/>
        </authorList>
    </citation>
    <scope>NUCLEOTIDE SEQUENCE</scope>
</reference>
<dbReference type="PANTHER" id="PTHR45673">
    <property type="entry name" value="SERINE/THREONINE-PROTEIN PHOSPHATASE 2B CATALYTIC SUBUNIT 1-RELATED"/>
    <property type="match status" value="1"/>
</dbReference>
<name>A0A922IK10_SCHHA</name>
<dbReference type="SUPFAM" id="SSF56300">
    <property type="entry name" value="Metallo-dependent phosphatases"/>
    <property type="match status" value="1"/>
</dbReference>
<evidence type="ECO:0000313" key="2">
    <source>
        <dbReference type="EMBL" id="KAH9581210.1"/>
    </source>
</evidence>
<reference evidence="2" key="3">
    <citation type="submission" date="2021-06" db="EMBL/GenBank/DDBJ databases">
        <title>Chromosome-level genome assembly for S. haematobium.</title>
        <authorList>
            <person name="Stroehlein A.J."/>
        </authorList>
    </citation>
    <scope>NUCLEOTIDE SEQUENCE</scope>
</reference>
<sequence length="106" mass="11726">MTRSETKLPTVDRIVTSVPSPPSKLMPSSTVFDSKGRPQLDVIGPHLISEGRLTEEAILRIINDCSAILKSEKTMLELEAPITNKLCLYMKVIDKSKMNIKTKGSL</sequence>
<dbReference type="Proteomes" id="UP000471633">
    <property type="component" value="Unassembled WGS sequence"/>
</dbReference>
<reference evidence="2" key="4">
    <citation type="journal article" date="2022" name="PLoS Pathog.">
        <title>Chromosome-level genome of Schistosoma haematobium underpins genome-wide explorations of molecular variation.</title>
        <authorList>
            <person name="Stroehlein A.J."/>
            <person name="Korhonen P.K."/>
            <person name="Lee V.V."/>
            <person name="Ralph S.A."/>
            <person name="Mentink-Kane M."/>
            <person name="You H."/>
            <person name="McManus D.P."/>
            <person name="Tchuente L.T."/>
            <person name="Stothard J.R."/>
            <person name="Kaur P."/>
            <person name="Dudchenko O."/>
            <person name="Aiden E.L."/>
            <person name="Yang B."/>
            <person name="Yang H."/>
            <person name="Emery A.M."/>
            <person name="Webster B.L."/>
            <person name="Brindley P.J."/>
            <person name="Rollinson D."/>
            <person name="Chang B.C.H."/>
            <person name="Gasser R.B."/>
            <person name="Young N.D."/>
        </authorList>
    </citation>
    <scope>NUCLEOTIDE SEQUENCE</scope>
</reference>
<dbReference type="CTD" id="24596437"/>
<protein>
    <submittedName>
        <fullName evidence="2">Serine/threonine-protein phosphatase 2B catalytic subunit 3</fullName>
    </submittedName>
</protein>
<evidence type="ECO:0000313" key="3">
    <source>
        <dbReference type="Proteomes" id="UP000471633"/>
    </source>
</evidence>
<dbReference type="AlphaFoldDB" id="A0A922IK10"/>
<organism evidence="2 3">
    <name type="scientific">Schistosoma haematobium</name>
    <name type="common">Blood fluke</name>
    <dbReference type="NCBI Taxonomy" id="6185"/>
    <lineage>
        <taxon>Eukaryota</taxon>
        <taxon>Metazoa</taxon>
        <taxon>Spiralia</taxon>
        <taxon>Lophotrochozoa</taxon>
        <taxon>Platyhelminthes</taxon>
        <taxon>Trematoda</taxon>
        <taxon>Digenea</taxon>
        <taxon>Strigeidida</taxon>
        <taxon>Schistosomatoidea</taxon>
        <taxon>Schistosomatidae</taxon>
        <taxon>Schistosoma</taxon>
    </lineage>
</organism>
<dbReference type="RefSeq" id="XP_051065369.1">
    <property type="nucleotide sequence ID" value="XM_051216762.1"/>
</dbReference>
<evidence type="ECO:0000256" key="1">
    <source>
        <dbReference type="SAM" id="MobiDB-lite"/>
    </source>
</evidence>
<accession>A0A922IK10</accession>
<dbReference type="EMBL" id="AMPZ03000006">
    <property type="protein sequence ID" value="KAH9581210.1"/>
    <property type="molecule type" value="Genomic_DNA"/>
</dbReference>
<gene>
    <name evidence="2" type="primary">CANA14F</name>
    <name evidence="2" type="ORF">MS3_00008417</name>
</gene>
<keyword evidence="3" id="KW-1185">Reference proteome</keyword>
<feature type="region of interest" description="Disordered" evidence="1">
    <location>
        <begin position="1"/>
        <end position="37"/>
    </location>
</feature>
<comment type="caution">
    <text evidence="2">The sequence shown here is derived from an EMBL/GenBank/DDBJ whole genome shotgun (WGS) entry which is preliminary data.</text>
</comment>
<dbReference type="InterPro" id="IPR043360">
    <property type="entry name" value="PP2B"/>
</dbReference>